<reference evidence="1" key="1">
    <citation type="submission" date="2023-07" db="EMBL/GenBank/DDBJ databases">
        <title>Gilvimarinus algae sp. nov., isolated from the surface of Kelp.</title>
        <authorList>
            <person name="Sun Y.Y."/>
            <person name="Gong Y."/>
            <person name="Du Z.J."/>
        </authorList>
    </citation>
    <scope>NUCLEOTIDE SEQUENCE</scope>
    <source>
        <strain evidence="1">SDUM040014</strain>
    </source>
</reference>
<dbReference type="InterPro" id="IPR023214">
    <property type="entry name" value="HAD_sf"/>
</dbReference>
<dbReference type="PANTHER" id="PTHR43434">
    <property type="entry name" value="PHOSPHOGLYCOLATE PHOSPHATASE"/>
    <property type="match status" value="1"/>
</dbReference>
<protein>
    <submittedName>
        <fullName evidence="1">HAD-IA family hydrolase</fullName>
    </submittedName>
</protein>
<dbReference type="InterPro" id="IPR023198">
    <property type="entry name" value="PGP-like_dom2"/>
</dbReference>
<dbReference type="InterPro" id="IPR036412">
    <property type="entry name" value="HAD-like_sf"/>
</dbReference>
<evidence type="ECO:0000313" key="1">
    <source>
        <dbReference type="EMBL" id="MDO3382724.1"/>
    </source>
</evidence>
<dbReference type="InterPro" id="IPR041492">
    <property type="entry name" value="HAD_2"/>
</dbReference>
<dbReference type="Gene3D" id="3.40.50.1000">
    <property type="entry name" value="HAD superfamily/HAD-like"/>
    <property type="match status" value="1"/>
</dbReference>
<dbReference type="Gene3D" id="1.10.150.240">
    <property type="entry name" value="Putative phosphatase, domain 2"/>
    <property type="match status" value="1"/>
</dbReference>
<keyword evidence="2" id="KW-1185">Reference proteome</keyword>
<accession>A0ABT8TF65</accession>
<dbReference type="InterPro" id="IPR050155">
    <property type="entry name" value="HAD-like_hydrolase_sf"/>
</dbReference>
<dbReference type="Pfam" id="PF13419">
    <property type="entry name" value="HAD_2"/>
    <property type="match status" value="1"/>
</dbReference>
<proteinExistence type="predicted"/>
<name>A0ABT8TF65_9GAMM</name>
<keyword evidence="1" id="KW-0378">Hydrolase</keyword>
<comment type="caution">
    <text evidence="1">The sequence shown here is derived from an EMBL/GenBank/DDBJ whole genome shotgun (WGS) entry which is preliminary data.</text>
</comment>
<dbReference type="Proteomes" id="UP001168380">
    <property type="component" value="Unassembled WGS sequence"/>
</dbReference>
<dbReference type="NCBIfam" id="TIGR01549">
    <property type="entry name" value="HAD-SF-IA-v1"/>
    <property type="match status" value="1"/>
</dbReference>
<dbReference type="InterPro" id="IPR006439">
    <property type="entry name" value="HAD-SF_hydro_IA"/>
</dbReference>
<organism evidence="1 2">
    <name type="scientific">Gilvimarinus algae</name>
    <dbReference type="NCBI Taxonomy" id="3058037"/>
    <lineage>
        <taxon>Bacteria</taxon>
        <taxon>Pseudomonadati</taxon>
        <taxon>Pseudomonadota</taxon>
        <taxon>Gammaproteobacteria</taxon>
        <taxon>Cellvibrionales</taxon>
        <taxon>Cellvibrionaceae</taxon>
        <taxon>Gilvimarinus</taxon>
    </lineage>
</organism>
<dbReference type="GO" id="GO:0016787">
    <property type="term" value="F:hydrolase activity"/>
    <property type="evidence" value="ECO:0007669"/>
    <property type="project" value="UniProtKB-KW"/>
</dbReference>
<sequence>MNKISTLIFDLDGTLSDPSVGIYRCMNFALSAYGYAEVSKETVAAEIGPPLDEAFGRFQPGADTATIEGLVAKYRERYASLGYSENQLYPGVAELLAGLVQAKVRVGVCTSKRKDFAEKILAMFGLLDSFSFVSGGDIGIQKREQLAELLHAGKIDASAVMIGDRAVDILAAKANGLRSVGVLWGFGCLDELQSVGADVIVSQVGELASLEFAQAAHDT</sequence>
<dbReference type="SFLD" id="SFLDG01129">
    <property type="entry name" value="C1.5:_HAD__Beta-PGM__Phosphata"/>
    <property type="match status" value="1"/>
</dbReference>
<dbReference type="RefSeq" id="WP_302713135.1">
    <property type="nucleotide sequence ID" value="NZ_JAULRT010000052.1"/>
</dbReference>
<dbReference type="PANTHER" id="PTHR43434:SF20">
    <property type="entry name" value="5'-NUCLEOTIDASE"/>
    <property type="match status" value="1"/>
</dbReference>
<dbReference type="SUPFAM" id="SSF56784">
    <property type="entry name" value="HAD-like"/>
    <property type="match status" value="1"/>
</dbReference>
<dbReference type="SFLD" id="SFLDS00003">
    <property type="entry name" value="Haloacid_Dehalogenase"/>
    <property type="match status" value="1"/>
</dbReference>
<evidence type="ECO:0000313" key="2">
    <source>
        <dbReference type="Proteomes" id="UP001168380"/>
    </source>
</evidence>
<gene>
    <name evidence="1" type="ORF">QWI16_11130</name>
</gene>
<dbReference type="EMBL" id="JAULRT010000052">
    <property type="protein sequence ID" value="MDO3382724.1"/>
    <property type="molecule type" value="Genomic_DNA"/>
</dbReference>